<comment type="caution">
    <text evidence="12">The sequence shown here is derived from an EMBL/GenBank/DDBJ whole genome shotgun (WGS) entry which is preliminary data.</text>
</comment>
<dbReference type="GO" id="GO:0045296">
    <property type="term" value="F:cadherin binding"/>
    <property type="evidence" value="ECO:0007669"/>
    <property type="project" value="TreeGrafter"/>
</dbReference>
<dbReference type="Pfam" id="PF00028">
    <property type="entry name" value="Cadherin"/>
    <property type="match status" value="3"/>
</dbReference>
<feature type="domain" description="Cadherin" evidence="11">
    <location>
        <begin position="163"/>
        <end position="273"/>
    </location>
</feature>
<evidence type="ECO:0000256" key="5">
    <source>
        <dbReference type="ARBA" id="ARBA00022737"/>
    </source>
</evidence>
<proteinExistence type="predicted"/>
<dbReference type="InterPro" id="IPR020894">
    <property type="entry name" value="Cadherin_CS"/>
</dbReference>
<accession>A0AAV2I2C2</accession>
<evidence type="ECO:0000256" key="8">
    <source>
        <dbReference type="ARBA" id="ARBA00023136"/>
    </source>
</evidence>
<protein>
    <recommendedName>
        <fullName evidence="11">Cadherin domain-containing protein</fullName>
    </recommendedName>
</protein>
<dbReference type="Gene3D" id="2.60.40.60">
    <property type="entry name" value="Cadherins"/>
    <property type="match status" value="5"/>
</dbReference>
<keyword evidence="13" id="KW-1185">Reference proteome</keyword>
<gene>
    <name evidence="12" type="ORF">GSLYS_00013865001</name>
</gene>
<dbReference type="SUPFAM" id="SSF49313">
    <property type="entry name" value="Cadherin-like"/>
    <property type="match status" value="5"/>
</dbReference>
<evidence type="ECO:0000256" key="4">
    <source>
        <dbReference type="ARBA" id="ARBA00022729"/>
    </source>
</evidence>
<dbReference type="GO" id="GO:0016342">
    <property type="term" value="C:catenin complex"/>
    <property type="evidence" value="ECO:0007669"/>
    <property type="project" value="TreeGrafter"/>
</dbReference>
<reference evidence="12 13" key="1">
    <citation type="submission" date="2024-04" db="EMBL/GenBank/DDBJ databases">
        <authorList>
            <consortium name="Genoscope - CEA"/>
            <person name="William W."/>
        </authorList>
    </citation>
    <scope>NUCLEOTIDE SEQUENCE [LARGE SCALE GENOMIC DNA]</scope>
</reference>
<keyword evidence="6 10" id="KW-0106">Calcium</keyword>
<dbReference type="AlphaFoldDB" id="A0AAV2I2C2"/>
<dbReference type="SMART" id="SM00112">
    <property type="entry name" value="CA"/>
    <property type="match status" value="5"/>
</dbReference>
<feature type="domain" description="Cadherin" evidence="11">
    <location>
        <begin position="93"/>
        <end position="162"/>
    </location>
</feature>
<keyword evidence="4" id="KW-0732">Signal</keyword>
<dbReference type="GO" id="GO:0016477">
    <property type="term" value="P:cell migration"/>
    <property type="evidence" value="ECO:0007669"/>
    <property type="project" value="TreeGrafter"/>
</dbReference>
<dbReference type="PROSITE" id="PS50268">
    <property type="entry name" value="CADHERIN_2"/>
    <property type="match status" value="5"/>
</dbReference>
<evidence type="ECO:0000256" key="7">
    <source>
        <dbReference type="ARBA" id="ARBA00022989"/>
    </source>
</evidence>
<feature type="domain" description="Cadherin" evidence="11">
    <location>
        <begin position="485"/>
        <end position="590"/>
    </location>
</feature>
<feature type="domain" description="Cadherin" evidence="11">
    <location>
        <begin position="274"/>
        <end position="387"/>
    </location>
</feature>
<dbReference type="InterPro" id="IPR002126">
    <property type="entry name" value="Cadherin-like_dom"/>
</dbReference>
<keyword evidence="5" id="KW-0677">Repeat</keyword>
<dbReference type="GO" id="GO:0005509">
    <property type="term" value="F:calcium ion binding"/>
    <property type="evidence" value="ECO:0007669"/>
    <property type="project" value="UniProtKB-UniRule"/>
</dbReference>
<dbReference type="PANTHER" id="PTHR24027:SF422">
    <property type="entry name" value="CADHERIN DOMAIN-CONTAINING PROTEIN"/>
    <property type="match status" value="1"/>
</dbReference>
<dbReference type="GO" id="GO:0016339">
    <property type="term" value="P:calcium-dependent cell-cell adhesion via plasma membrane cell adhesion molecules"/>
    <property type="evidence" value="ECO:0007669"/>
    <property type="project" value="TreeGrafter"/>
</dbReference>
<evidence type="ECO:0000256" key="3">
    <source>
        <dbReference type="ARBA" id="ARBA00022692"/>
    </source>
</evidence>
<evidence type="ECO:0000313" key="13">
    <source>
        <dbReference type="Proteomes" id="UP001497497"/>
    </source>
</evidence>
<evidence type="ECO:0000256" key="1">
    <source>
        <dbReference type="ARBA" id="ARBA00004251"/>
    </source>
</evidence>
<keyword evidence="2" id="KW-1003">Cell membrane</keyword>
<evidence type="ECO:0000256" key="6">
    <source>
        <dbReference type="ARBA" id="ARBA00022837"/>
    </source>
</evidence>
<dbReference type="CDD" id="cd11304">
    <property type="entry name" value="Cadherin_repeat"/>
    <property type="match status" value="4"/>
</dbReference>
<dbReference type="PANTHER" id="PTHR24027">
    <property type="entry name" value="CADHERIN-23"/>
    <property type="match status" value="1"/>
</dbReference>
<dbReference type="FunFam" id="2.60.40.60:FF:000020">
    <property type="entry name" value="Dachsous cadherin-related 1b"/>
    <property type="match status" value="2"/>
</dbReference>
<dbReference type="FunFam" id="2.60.40.60:FF:000007">
    <property type="entry name" value="Protocadherin alpha 2"/>
    <property type="match status" value="1"/>
</dbReference>
<dbReference type="InterPro" id="IPR015919">
    <property type="entry name" value="Cadherin-like_sf"/>
</dbReference>
<dbReference type="GO" id="GO:0034332">
    <property type="term" value="P:adherens junction organization"/>
    <property type="evidence" value="ECO:0007669"/>
    <property type="project" value="TreeGrafter"/>
</dbReference>
<dbReference type="GO" id="GO:0044331">
    <property type="term" value="P:cell-cell adhesion mediated by cadherin"/>
    <property type="evidence" value="ECO:0007669"/>
    <property type="project" value="TreeGrafter"/>
</dbReference>
<dbReference type="EMBL" id="CAXITT010000373">
    <property type="protein sequence ID" value="CAL1540132.1"/>
    <property type="molecule type" value="Genomic_DNA"/>
</dbReference>
<keyword evidence="9" id="KW-0325">Glycoprotein</keyword>
<keyword evidence="7" id="KW-1133">Transmembrane helix</keyword>
<comment type="subcellular location">
    <subcellularLocation>
        <location evidence="1">Cell membrane</location>
        <topology evidence="1">Single-pass type I membrane protein</topology>
    </subcellularLocation>
</comment>
<keyword evidence="8" id="KW-0472">Membrane</keyword>
<dbReference type="GO" id="GO:0008013">
    <property type="term" value="F:beta-catenin binding"/>
    <property type="evidence" value="ECO:0007669"/>
    <property type="project" value="TreeGrafter"/>
</dbReference>
<name>A0AAV2I2C2_LYMST</name>
<dbReference type="PROSITE" id="PS00232">
    <property type="entry name" value="CADHERIN_1"/>
    <property type="match status" value="3"/>
</dbReference>
<dbReference type="GO" id="GO:0007156">
    <property type="term" value="P:homophilic cell adhesion via plasma membrane adhesion molecules"/>
    <property type="evidence" value="ECO:0007669"/>
    <property type="project" value="InterPro"/>
</dbReference>
<evidence type="ECO:0000259" key="11">
    <source>
        <dbReference type="PROSITE" id="PS50268"/>
    </source>
</evidence>
<evidence type="ECO:0000256" key="2">
    <source>
        <dbReference type="ARBA" id="ARBA00022475"/>
    </source>
</evidence>
<dbReference type="InterPro" id="IPR039808">
    <property type="entry name" value="Cadherin"/>
</dbReference>
<feature type="non-terminal residue" evidence="12">
    <location>
        <position position="1"/>
    </location>
</feature>
<sequence>GSSGGSAAPSGRVFWYHLKMIQILMGPLCVPRAHTCCAARKHKWILGVLMLLLHLSVGQDTAIQYAQTMFIYENATVGTLLGTVNGTRYGPPYSPMPGPPEVDNKTSSKFNIEFSTGRITTKAELNREEVDRYTIILMMTPVNQAVVVTVQVLDINDNSPTFPSSTININISESAPLNHKIPLGSVRDEDLGDNSTQRVEIISGNEKNHFAIQVKNSSSVDKIIDLVVNTNQLDYEEISSYRIIIKATDGGGRSSTMTVNINILDQNDNEPIFNISKYSVKVTENATVGTGIIKVFATDRDSGEYGRITYSIDPKTDPEEYFTIDPATGWVSVNKPLDYEKHNRYLLTLEARDNGSPPQVGTAGLDVIVENVNEQAANITVEFLELFKNGYILESTLASTKIAVVKVEDQNTNINNKVVITLYGGQCCFTVRNGTLLMNGSLDRERQASYELSLQVTGIENTQLRATKELRITIGDVNDNAPVFEKSQYEIDIDESVEIGMEVLTVSATDADSGYNARITYTLQDNSQDMGWFSVDSSTGKIYTKAMLDCEVNQHPVLVVVATDGGDPPIVAAAQVKVNVRDVNDKEPEFITSFYSTKVAENRRIGDCILTV</sequence>
<dbReference type="PRINTS" id="PR00205">
    <property type="entry name" value="CADHERIN"/>
</dbReference>
<organism evidence="12 13">
    <name type="scientific">Lymnaea stagnalis</name>
    <name type="common">Great pond snail</name>
    <name type="synonym">Helix stagnalis</name>
    <dbReference type="NCBI Taxonomy" id="6523"/>
    <lineage>
        <taxon>Eukaryota</taxon>
        <taxon>Metazoa</taxon>
        <taxon>Spiralia</taxon>
        <taxon>Lophotrochozoa</taxon>
        <taxon>Mollusca</taxon>
        <taxon>Gastropoda</taxon>
        <taxon>Heterobranchia</taxon>
        <taxon>Euthyneura</taxon>
        <taxon>Panpulmonata</taxon>
        <taxon>Hygrophila</taxon>
        <taxon>Lymnaeoidea</taxon>
        <taxon>Lymnaeidae</taxon>
        <taxon>Lymnaea</taxon>
    </lineage>
</organism>
<dbReference type="GO" id="GO:0000902">
    <property type="term" value="P:cell morphogenesis"/>
    <property type="evidence" value="ECO:0007669"/>
    <property type="project" value="TreeGrafter"/>
</dbReference>
<evidence type="ECO:0000256" key="9">
    <source>
        <dbReference type="ARBA" id="ARBA00023180"/>
    </source>
</evidence>
<dbReference type="GO" id="GO:0005912">
    <property type="term" value="C:adherens junction"/>
    <property type="evidence" value="ECO:0007669"/>
    <property type="project" value="TreeGrafter"/>
</dbReference>
<evidence type="ECO:0000256" key="10">
    <source>
        <dbReference type="PROSITE-ProRule" id="PRU00043"/>
    </source>
</evidence>
<dbReference type="Proteomes" id="UP001497497">
    <property type="component" value="Unassembled WGS sequence"/>
</dbReference>
<evidence type="ECO:0000313" key="12">
    <source>
        <dbReference type="EMBL" id="CAL1540132.1"/>
    </source>
</evidence>
<feature type="non-terminal residue" evidence="12">
    <location>
        <position position="612"/>
    </location>
</feature>
<feature type="domain" description="Cadherin" evidence="11">
    <location>
        <begin position="392"/>
        <end position="484"/>
    </location>
</feature>
<dbReference type="GO" id="GO:0007043">
    <property type="term" value="P:cell-cell junction assembly"/>
    <property type="evidence" value="ECO:0007669"/>
    <property type="project" value="TreeGrafter"/>
</dbReference>
<keyword evidence="3" id="KW-0812">Transmembrane</keyword>